<sequence>MADHAALGHFLPYLLRRRLLAVVWPTEGGERTTSLLILAIAVFYGAGLGLLLNTASESENIAELMPKLLIGLNATLLVSSLLVDFVPSFRPVTRPLPEHFPVSARLNVVTAFLLDFISLRRLTMAVGLLTALLVAPSHTSVLGFGVLLLLAGGTLSFNLRLLFSLQRWHHPLMVLHVASLGLMAWWMSNPEGPYYVALGLGTALLPWLLWAVQLRWLGPFFSARYLPVEAPVASTSNQLLLRLSPEWKLYVRKTWLPLLIGLVFKLIMVGFGGYLLNKEGKPPQTGFFTVFFMAFLPAIGFTYVNNNFFGFMGPLVSNELQRLGLTRRLLGLYARLVGAVVLVDCLLSVALLAGLFPSSGGKMLGLLPLASASFLSLGLWGSLYRAQPVSKSIDFAKMRTNTSQLMSLGTMSVGAFLYFVPLWWVRILVAALLAASVAWPVRAVLRNDGDLRRRLWRSIGA</sequence>
<keyword evidence="1" id="KW-1133">Transmembrane helix</keyword>
<accession>A0A1I5Y978</accession>
<evidence type="ECO:0000313" key="3">
    <source>
        <dbReference type="Proteomes" id="UP000199029"/>
    </source>
</evidence>
<dbReference type="RefSeq" id="WP_092672645.1">
    <property type="nucleotide sequence ID" value="NZ_FOXS01000002.1"/>
</dbReference>
<dbReference type="EMBL" id="FOXS01000002">
    <property type="protein sequence ID" value="SFQ40744.1"/>
    <property type="molecule type" value="Genomic_DNA"/>
</dbReference>
<feature type="transmembrane region" description="Helical" evidence="1">
    <location>
        <begin position="35"/>
        <end position="56"/>
    </location>
</feature>
<feature type="transmembrane region" description="Helical" evidence="1">
    <location>
        <begin position="255"/>
        <end position="276"/>
    </location>
</feature>
<feature type="transmembrane region" description="Helical" evidence="1">
    <location>
        <begin position="68"/>
        <end position="87"/>
    </location>
</feature>
<feature type="transmembrane region" description="Helical" evidence="1">
    <location>
        <begin position="332"/>
        <end position="357"/>
    </location>
</feature>
<reference evidence="3" key="1">
    <citation type="submission" date="2016-10" db="EMBL/GenBank/DDBJ databases">
        <authorList>
            <person name="Varghese N."/>
            <person name="Submissions S."/>
        </authorList>
    </citation>
    <scope>NUCLEOTIDE SEQUENCE [LARGE SCALE GENOMIC DNA]</scope>
    <source>
        <strain evidence="3">OR362-8,ATCC BAA-1266,JCM 13504</strain>
    </source>
</reference>
<feature type="transmembrane region" description="Helical" evidence="1">
    <location>
        <begin position="363"/>
        <end position="384"/>
    </location>
</feature>
<keyword evidence="1" id="KW-0812">Transmembrane</keyword>
<protein>
    <submittedName>
        <fullName evidence="2">Uncharacterized protein</fullName>
    </submittedName>
</protein>
<dbReference type="AlphaFoldDB" id="A0A1I5Y978"/>
<proteinExistence type="predicted"/>
<keyword evidence="1" id="KW-0472">Membrane</keyword>
<feature type="transmembrane region" description="Helical" evidence="1">
    <location>
        <begin position="141"/>
        <end position="163"/>
    </location>
</feature>
<name>A0A1I5Y978_HYMAR</name>
<dbReference type="STRING" id="1227077.SAMN04515668_2306"/>
<dbReference type="Proteomes" id="UP000199029">
    <property type="component" value="Unassembled WGS sequence"/>
</dbReference>
<feature type="transmembrane region" description="Helical" evidence="1">
    <location>
        <begin position="427"/>
        <end position="445"/>
    </location>
</feature>
<gene>
    <name evidence="2" type="ORF">SAMN04515668_2306</name>
</gene>
<organism evidence="2 3">
    <name type="scientific">Hymenobacter arizonensis</name>
    <name type="common">Siccationidurans arizonensis</name>
    <dbReference type="NCBI Taxonomy" id="1227077"/>
    <lineage>
        <taxon>Bacteria</taxon>
        <taxon>Pseudomonadati</taxon>
        <taxon>Bacteroidota</taxon>
        <taxon>Cytophagia</taxon>
        <taxon>Cytophagales</taxon>
        <taxon>Hymenobacteraceae</taxon>
        <taxon>Hymenobacter</taxon>
    </lineage>
</organism>
<keyword evidence="3" id="KW-1185">Reference proteome</keyword>
<feature type="transmembrane region" description="Helical" evidence="1">
    <location>
        <begin position="405"/>
        <end position="421"/>
    </location>
</feature>
<dbReference type="OrthoDB" id="870216at2"/>
<feature type="transmembrane region" description="Helical" evidence="1">
    <location>
        <begin position="170"/>
        <end position="188"/>
    </location>
</feature>
<feature type="transmembrane region" description="Helical" evidence="1">
    <location>
        <begin position="194"/>
        <end position="212"/>
    </location>
</feature>
<evidence type="ECO:0000313" key="2">
    <source>
        <dbReference type="EMBL" id="SFQ40744.1"/>
    </source>
</evidence>
<evidence type="ECO:0000256" key="1">
    <source>
        <dbReference type="SAM" id="Phobius"/>
    </source>
</evidence>
<feature type="transmembrane region" description="Helical" evidence="1">
    <location>
        <begin position="288"/>
        <end position="311"/>
    </location>
</feature>